<dbReference type="InterPro" id="IPR005467">
    <property type="entry name" value="His_kinase_dom"/>
</dbReference>
<dbReference type="CDD" id="cd00130">
    <property type="entry name" value="PAS"/>
    <property type="match status" value="1"/>
</dbReference>
<dbReference type="SMART" id="SM00388">
    <property type="entry name" value="HisKA"/>
    <property type="match status" value="1"/>
</dbReference>
<dbReference type="PROSITE" id="PS50011">
    <property type="entry name" value="PROTEIN_KINASE_DOM"/>
    <property type="match status" value="1"/>
</dbReference>
<comment type="catalytic activity">
    <reaction evidence="1">
        <text>ATP + protein L-histidine = ADP + protein N-phospho-L-histidine.</text>
        <dbReference type="EC" id="2.7.13.3"/>
    </reaction>
</comment>
<evidence type="ECO:0000313" key="7">
    <source>
        <dbReference type="EMBL" id="ORM93628.1"/>
    </source>
</evidence>
<dbReference type="GO" id="GO:0000155">
    <property type="term" value="F:phosphorelay sensor kinase activity"/>
    <property type="evidence" value="ECO:0007669"/>
    <property type="project" value="InterPro"/>
</dbReference>
<dbReference type="SMART" id="SM00065">
    <property type="entry name" value="GAF"/>
    <property type="match status" value="1"/>
</dbReference>
<reference evidence="7 8" key="1">
    <citation type="journal article" date="2017" name="Antonie Van Leeuwenhoek">
        <title>Phylogenomic resolution of the bacterial genus Pantoea and its relationship with Erwinia and Tatumella.</title>
        <authorList>
            <person name="Palmer M."/>
            <person name="Steenkamp E.T."/>
            <person name="Coetzee M.P."/>
            <person name="Chan W.Y."/>
            <person name="van Zyl E."/>
            <person name="De Maayer P."/>
            <person name="Coutinho T.A."/>
            <person name="Blom J."/>
            <person name="Smits T.H."/>
            <person name="Duffy B."/>
            <person name="Venter S.N."/>
        </authorList>
    </citation>
    <scope>NUCLEOTIDE SEQUENCE [LARGE SCALE GENOMIC DNA]</scope>
    <source>
        <strain evidence="7 8">LMG 2657</strain>
    </source>
</reference>
<dbReference type="InterPro" id="IPR004358">
    <property type="entry name" value="Sig_transdc_His_kin-like_C"/>
</dbReference>
<dbReference type="OrthoDB" id="9772100at2"/>
<evidence type="ECO:0000259" key="6">
    <source>
        <dbReference type="PROSITE" id="PS50113"/>
    </source>
</evidence>
<evidence type="ECO:0000313" key="8">
    <source>
        <dbReference type="Proteomes" id="UP000193749"/>
    </source>
</evidence>
<evidence type="ECO:0000259" key="4">
    <source>
        <dbReference type="PROSITE" id="PS50011"/>
    </source>
</evidence>
<dbReference type="Gene3D" id="3.30.450.20">
    <property type="entry name" value="PAS domain"/>
    <property type="match status" value="1"/>
</dbReference>
<dbReference type="SUPFAM" id="SSF55785">
    <property type="entry name" value="PYP-like sensor domain (PAS domain)"/>
    <property type="match status" value="1"/>
</dbReference>
<dbReference type="SUPFAM" id="SSF52540">
    <property type="entry name" value="P-loop containing nucleoside triphosphate hydrolases"/>
    <property type="match status" value="1"/>
</dbReference>
<evidence type="ECO:0000256" key="2">
    <source>
        <dbReference type="ARBA" id="ARBA00012438"/>
    </source>
</evidence>
<dbReference type="Gene3D" id="1.10.510.10">
    <property type="entry name" value="Transferase(Phosphotransferase) domain 1"/>
    <property type="match status" value="1"/>
</dbReference>
<dbReference type="Pfam" id="PF00512">
    <property type="entry name" value="HisKA"/>
    <property type="match status" value="1"/>
</dbReference>
<dbReference type="InterPro" id="IPR003661">
    <property type="entry name" value="HisK_dim/P_dom"/>
</dbReference>
<dbReference type="CDD" id="cd00082">
    <property type="entry name" value="HisKA"/>
    <property type="match status" value="1"/>
</dbReference>
<dbReference type="InterPro" id="IPR001610">
    <property type="entry name" value="PAC"/>
</dbReference>
<dbReference type="Pfam" id="PF08447">
    <property type="entry name" value="PAS_3"/>
    <property type="match status" value="1"/>
</dbReference>
<dbReference type="SUPFAM" id="SSF56112">
    <property type="entry name" value="Protein kinase-like (PK-like)"/>
    <property type="match status" value="1"/>
</dbReference>
<dbReference type="Gene3D" id="1.10.287.130">
    <property type="match status" value="1"/>
</dbReference>
<keyword evidence="7" id="KW-0808">Transferase</keyword>
<dbReference type="SMART" id="SM00086">
    <property type="entry name" value="PAC"/>
    <property type="match status" value="1"/>
</dbReference>
<dbReference type="GO" id="GO:0005524">
    <property type="term" value="F:ATP binding"/>
    <property type="evidence" value="ECO:0007669"/>
    <property type="project" value="InterPro"/>
</dbReference>
<comment type="caution">
    <text evidence="7">The sequence shown here is derived from an EMBL/GenBank/DDBJ whole genome shotgun (WGS) entry which is preliminary data.</text>
</comment>
<keyword evidence="3" id="KW-0597">Phosphoprotein</keyword>
<dbReference type="SUPFAM" id="SSF47384">
    <property type="entry name" value="Homodimeric domain of signal transducing histidine kinase"/>
    <property type="match status" value="1"/>
</dbReference>
<keyword evidence="7" id="KW-0418">Kinase</keyword>
<dbReference type="Gene3D" id="3.40.50.300">
    <property type="entry name" value="P-loop containing nucleotide triphosphate hydrolases"/>
    <property type="match status" value="1"/>
</dbReference>
<dbReference type="PROSITE" id="PS50109">
    <property type="entry name" value="HIS_KIN"/>
    <property type="match status" value="1"/>
</dbReference>
<dbReference type="SUPFAM" id="SSF48452">
    <property type="entry name" value="TPR-like"/>
    <property type="match status" value="1"/>
</dbReference>
<dbReference type="Proteomes" id="UP000193749">
    <property type="component" value="Unassembled WGS sequence"/>
</dbReference>
<keyword evidence="8" id="KW-1185">Reference proteome</keyword>
<dbReference type="CDD" id="cd14014">
    <property type="entry name" value="STKc_PknB_like"/>
    <property type="match status" value="1"/>
</dbReference>
<gene>
    <name evidence="7" type="ORF">HA50_09825</name>
</gene>
<dbReference type="SMART" id="SM00387">
    <property type="entry name" value="HATPase_c"/>
    <property type="match status" value="1"/>
</dbReference>
<feature type="domain" description="Histidine kinase" evidence="5">
    <location>
        <begin position="1635"/>
        <end position="1851"/>
    </location>
</feature>
<dbReference type="Gene3D" id="2.10.70.100">
    <property type="match status" value="1"/>
</dbReference>
<dbReference type="Pfam" id="PF01590">
    <property type="entry name" value="GAF"/>
    <property type="match status" value="1"/>
</dbReference>
<dbReference type="STRING" id="55209.HA50_09825"/>
<dbReference type="EMBL" id="MLJI01000001">
    <property type="protein sequence ID" value="ORM93628.1"/>
    <property type="molecule type" value="Genomic_DNA"/>
</dbReference>
<proteinExistence type="predicted"/>
<dbReference type="InterPro" id="IPR035965">
    <property type="entry name" value="PAS-like_dom_sf"/>
</dbReference>
<dbReference type="InterPro" id="IPR011990">
    <property type="entry name" value="TPR-like_helical_dom_sf"/>
</dbReference>
<dbReference type="InterPro" id="IPR003594">
    <property type="entry name" value="HATPase_dom"/>
</dbReference>
<dbReference type="Gene3D" id="3.30.565.10">
    <property type="entry name" value="Histidine kinase-like ATPase, C-terminal domain"/>
    <property type="match status" value="1"/>
</dbReference>
<evidence type="ECO:0000256" key="3">
    <source>
        <dbReference type="ARBA" id="ARBA00022553"/>
    </source>
</evidence>
<dbReference type="InterPro" id="IPR013655">
    <property type="entry name" value="PAS_fold_3"/>
</dbReference>
<dbReference type="InterPro" id="IPR053159">
    <property type="entry name" value="Hybrid_Histidine_Kinase"/>
</dbReference>
<dbReference type="PANTHER" id="PTHR43642:SF1">
    <property type="entry name" value="HYBRID SIGNAL TRANSDUCTION HISTIDINE KINASE G"/>
    <property type="match status" value="1"/>
</dbReference>
<dbReference type="Pfam" id="PF13191">
    <property type="entry name" value="AAA_16"/>
    <property type="match status" value="1"/>
</dbReference>
<dbReference type="Pfam" id="PF00069">
    <property type="entry name" value="Pkinase"/>
    <property type="match status" value="1"/>
</dbReference>
<feature type="domain" description="Protein kinase" evidence="4">
    <location>
        <begin position="1"/>
        <end position="286"/>
    </location>
</feature>
<dbReference type="InterPro" id="IPR000719">
    <property type="entry name" value="Prot_kinase_dom"/>
</dbReference>
<dbReference type="InterPro" id="IPR011009">
    <property type="entry name" value="Kinase-like_dom_sf"/>
</dbReference>
<evidence type="ECO:0000259" key="5">
    <source>
        <dbReference type="PROSITE" id="PS50109"/>
    </source>
</evidence>
<evidence type="ECO:0000256" key="1">
    <source>
        <dbReference type="ARBA" id="ARBA00000085"/>
    </source>
</evidence>
<organism evidence="7 8">
    <name type="scientific">Pantoea cypripedii</name>
    <name type="common">Pectobacterium cypripedii</name>
    <name type="synonym">Erwinia cypripedii</name>
    <dbReference type="NCBI Taxonomy" id="55209"/>
    <lineage>
        <taxon>Bacteria</taxon>
        <taxon>Pseudomonadati</taxon>
        <taxon>Pseudomonadota</taxon>
        <taxon>Gammaproteobacteria</taxon>
        <taxon>Enterobacterales</taxon>
        <taxon>Erwiniaceae</taxon>
        <taxon>Pantoea</taxon>
    </lineage>
</organism>
<dbReference type="SUPFAM" id="SSF55781">
    <property type="entry name" value="GAF domain-like"/>
    <property type="match status" value="1"/>
</dbReference>
<dbReference type="RefSeq" id="WP_084874822.1">
    <property type="nucleotide sequence ID" value="NZ_JAGGMY010000001.1"/>
</dbReference>
<dbReference type="InterPro" id="IPR041664">
    <property type="entry name" value="AAA_16"/>
</dbReference>
<dbReference type="InterPro" id="IPR036890">
    <property type="entry name" value="HATPase_C_sf"/>
</dbReference>
<name>A0A1X1EUF3_PANCY</name>
<dbReference type="InterPro" id="IPR003018">
    <property type="entry name" value="GAF"/>
</dbReference>
<dbReference type="SUPFAM" id="SSF55874">
    <property type="entry name" value="ATPase domain of HSP90 chaperone/DNA topoisomerase II/histidine kinase"/>
    <property type="match status" value="1"/>
</dbReference>
<dbReference type="PRINTS" id="PR00344">
    <property type="entry name" value="BCTRLSENSOR"/>
</dbReference>
<dbReference type="InterPro" id="IPR000014">
    <property type="entry name" value="PAS"/>
</dbReference>
<dbReference type="InterPro" id="IPR027417">
    <property type="entry name" value="P-loop_NTPase"/>
</dbReference>
<dbReference type="InterPro" id="IPR000700">
    <property type="entry name" value="PAS-assoc_C"/>
</dbReference>
<dbReference type="SMART" id="SM00220">
    <property type="entry name" value="S_TKc"/>
    <property type="match status" value="1"/>
</dbReference>
<sequence length="1857" mass="205581">MGIISVPQEGNDDAKIILPEEIVLTPLAQDGSIAWLMGRFVSGETVLIATAASDEVAFQATQLLKNELALAPHLAPRWAVKPAGFTRYQGHYALVYPQFPYRTLAGIIGVPPEQIADYLRNAIQLCLPLSQAHHQGIVHGDIKPAHLFLNNDGSYRLGGFGLASVTVDSQLKNSLRASGGTLAYMSPEHTGRTPYPVSNLSDLYSLGVVLYEMLTGRLPFGSPQAGQTEWIHHHLATAPRPPASIRPDVPAMLSAIILRLLAKSPADGYQTIDGLLADLRRCKATLTEEGTIAPFTLGLQERFTTNYRVETLFTGHPQARELLNALEEAQHSGTHHLVMIGGAPGSGKSAIIASALKKMQHKPILLTVGKADQHSPQVPYSALSAAFRTLTLYLLGLPAADVQVWRARLARALGNDVELAIELVPELRQLLDISQPVVSTEPLIDARERFHQMAGALIKAFASSGKPLVMLIDDVHWADQASLQLLEKVFQRNEHLPFLLVIAHRDAESMPCRQVAGFLARIQGAAARITQLTPQPLNVKMVARWLAGMLHTRTSGTSELAQLIHEKTGGNPLFLQEFFKQAIDDGLIFYTKDPLKWHYDQSALQARQYTDNVASLVVRQLERMPEATRQLLGSLACLGGNGQLALLSQILGAGQRKIQERLRPAIAAKFITIVNDEYTFTHDRVHDAAFLLIGFKQKLRIHQQAACLLAECAPRADGNETLFRAVHHIAMAADVPMTPAQSRNYFRLSLTAAQRAKRAGDYASALRYLQTARALNQQQPTSDHFLLGFEEAECQFLQGNLSAAQSQCTVLLGMPGSLTEKSAAACLSAEIHMRQSDNYLALETALAWLAVFGVHFNRYPDEDECNAAWYALKARLGPDPSVTIGTLPLMANREKESVLNLMASTIFASSYDCPQLHLLLVCKMLDMTLDHGISGASVFGLSWFSVLITDRYQEYHYGFKCGMLATQLAEKHNFVRFKARTLLPLDQVGIWTQPLAFAIDYAKKSFNVALAHGDKSFACLSLRHQVMNYLTRGDHLESVQTTIERGLAFTQKSFYPDVENVLLMQKHFVIHLRGSSHTKFSGVDLYPTQLTGSEPGPVSGPKAMVLFWSSLYRGMAHFYAGEYALALPCFAEATQLISAVPGYIYLLDLHFFSALSLTVPLSAGQATAKVRQQAHDHFDKIVQWSVLNPELFADKAALIAAELARLRGEVGEALSQYEVAINLSRKAGYQHINALAYELAGYCAKGWKLDVPADAYLKGAISGWENWGAQAKVRQLEQRYPQLATQKQSNAFTTIPFEDESIRDLESVVTAVRALTEEINLDRLIHILMRMLLERAGAQRCLLIRVLDGNIPETEAWAEANADGVKVRIVKERPAATDLPLSVLSAVIRTGQEIRTGKPEDFSPFSQDPYLVSSGAAVMCVPMFKQANMVGVLYLENRLMPDVFTAEQSHIVKTLSAQAAVSIETARLYAELLEENIHRRRVEKQLRASQTSLMMGEKISHTGTWSWDIGQDRLSVSDEYMRILGLPEQQQSWSMADFMTVVHPDDFQCINDLVRDSVQNGISMQAEFRIIRPNGEYRYIKGIGDPVENWPEVKEYFGTISDITVQRRAEDAARMAQADLARVSRATTVGQLTASIAHEINQPLMSIVAHAGASQRWLKREPRHIENACFSLDEILQEGKRAGDIIRGLQALTRKHDSVFAKANLHLIARDILALSRAEIERKWISLELKLHADCAEVYCDRIQIQQVLLNLVVNAIDAMTGIDQRSLILTLATSNPTPDTIRFEVLDSGSGIPDEVREHIFDSFYTTKKEGMGMGLTISQGIIKKHCGELRGENRADYGSRFWFTLPVEPPASANP</sequence>
<feature type="domain" description="PAC" evidence="6">
    <location>
        <begin position="1564"/>
        <end position="1615"/>
    </location>
</feature>
<accession>A0A1X1EUF3</accession>
<protein>
    <recommendedName>
        <fullName evidence="2">histidine kinase</fullName>
        <ecNumber evidence="2">2.7.13.3</ecNumber>
    </recommendedName>
</protein>
<dbReference type="Gene3D" id="3.30.450.40">
    <property type="match status" value="1"/>
</dbReference>
<dbReference type="InterPro" id="IPR036097">
    <property type="entry name" value="HisK_dim/P_sf"/>
</dbReference>
<dbReference type="Pfam" id="PF02518">
    <property type="entry name" value="HATPase_c"/>
    <property type="match status" value="1"/>
</dbReference>
<dbReference type="InterPro" id="IPR029016">
    <property type="entry name" value="GAF-like_dom_sf"/>
</dbReference>
<dbReference type="PANTHER" id="PTHR43642">
    <property type="entry name" value="HYBRID SIGNAL TRANSDUCTION HISTIDINE KINASE G"/>
    <property type="match status" value="1"/>
</dbReference>
<dbReference type="EC" id="2.7.13.3" evidence="2"/>
<dbReference type="PROSITE" id="PS50113">
    <property type="entry name" value="PAC"/>
    <property type="match status" value="1"/>
</dbReference>